<keyword evidence="1" id="KW-1133">Transmembrane helix</keyword>
<accession>A0ABP0HJ47</accession>
<keyword evidence="1" id="KW-0472">Membrane</keyword>
<evidence type="ECO:0008006" key="4">
    <source>
        <dbReference type="Google" id="ProtNLM"/>
    </source>
</evidence>
<name>A0ABP0HJ47_9DINO</name>
<dbReference type="Proteomes" id="UP001642464">
    <property type="component" value="Unassembled WGS sequence"/>
</dbReference>
<evidence type="ECO:0000313" key="2">
    <source>
        <dbReference type="EMBL" id="CAK8990135.1"/>
    </source>
</evidence>
<protein>
    <recommendedName>
        <fullName evidence="4">Transmembrane protein</fullName>
    </recommendedName>
</protein>
<dbReference type="EMBL" id="CAXAMM010001047">
    <property type="protein sequence ID" value="CAK8990135.1"/>
    <property type="molecule type" value="Genomic_DNA"/>
</dbReference>
<feature type="transmembrane region" description="Helical" evidence="1">
    <location>
        <begin position="40"/>
        <end position="61"/>
    </location>
</feature>
<keyword evidence="3" id="KW-1185">Reference proteome</keyword>
<feature type="transmembrane region" description="Helical" evidence="1">
    <location>
        <begin position="122"/>
        <end position="141"/>
    </location>
</feature>
<evidence type="ECO:0000256" key="1">
    <source>
        <dbReference type="SAM" id="Phobius"/>
    </source>
</evidence>
<gene>
    <name evidence="2" type="ORF">SCF082_LOCUS2106</name>
</gene>
<evidence type="ECO:0000313" key="3">
    <source>
        <dbReference type="Proteomes" id="UP001642464"/>
    </source>
</evidence>
<organism evidence="2 3">
    <name type="scientific">Durusdinium trenchii</name>
    <dbReference type="NCBI Taxonomy" id="1381693"/>
    <lineage>
        <taxon>Eukaryota</taxon>
        <taxon>Sar</taxon>
        <taxon>Alveolata</taxon>
        <taxon>Dinophyceae</taxon>
        <taxon>Suessiales</taxon>
        <taxon>Symbiodiniaceae</taxon>
        <taxon>Durusdinium</taxon>
    </lineage>
</organism>
<reference evidence="2 3" key="1">
    <citation type="submission" date="2024-02" db="EMBL/GenBank/DDBJ databases">
        <authorList>
            <person name="Chen Y."/>
            <person name="Shah S."/>
            <person name="Dougan E. K."/>
            <person name="Thang M."/>
            <person name="Chan C."/>
        </authorList>
    </citation>
    <scope>NUCLEOTIDE SEQUENCE [LARGE SCALE GENOMIC DNA]</scope>
</reference>
<proteinExistence type="predicted"/>
<keyword evidence="1" id="KW-0812">Transmembrane</keyword>
<sequence length="312" mass="34802">MVVQQMPLLGHRLKVVLPVPTSMVRVHHHINDIMADIVTVLGRLASGIFIFSLLTVMFPAIREARVGSCWEEPKTNGRQPMVGGGVAFNVDPGLPPRLGEEEPSGLAVDRKWEEYPNPNDAFLAWVLWSILALSYVAYLAATWSYAESLEVPESEERAPTVPTAGSEKGMRQDVYESEQQLPFVWMRFCELKAMQAEGSLYYAWPNGSEEGRSRPFTAAAGRFCVAKLAFLGSLHVPIWAFQRLWWKELSVASWLRPEELLNDTFDTTAAPVFTPSPDFRCKRRLTSAAGEWTGKLGGGGLLQSDYLPECII</sequence>
<comment type="caution">
    <text evidence="2">The sequence shown here is derived from an EMBL/GenBank/DDBJ whole genome shotgun (WGS) entry which is preliminary data.</text>
</comment>